<reference evidence="4 5" key="1">
    <citation type="submission" date="2016-10" db="EMBL/GenBank/DDBJ databases">
        <authorList>
            <person name="de Groot N.N."/>
        </authorList>
    </citation>
    <scope>NUCLEOTIDE SEQUENCE [LARGE SCALE GENOMIC DNA]</scope>
    <source>
        <strain evidence="4 5">DSM 21632</strain>
    </source>
</reference>
<protein>
    <submittedName>
        <fullName evidence="4">Competence protein CoiA-like family, contains a predicted nuclease domain</fullName>
    </submittedName>
</protein>
<dbReference type="OrthoDB" id="3784230at2"/>
<evidence type="ECO:0000259" key="3">
    <source>
        <dbReference type="Pfam" id="PF25166"/>
    </source>
</evidence>
<accession>A0A1G8EPP3</accession>
<dbReference type="InterPro" id="IPR021176">
    <property type="entry name" value="Competence-induced_CoiA"/>
</dbReference>
<dbReference type="EMBL" id="FNDK01000010">
    <property type="protein sequence ID" value="SDH71835.1"/>
    <property type="molecule type" value="Genomic_DNA"/>
</dbReference>
<dbReference type="InterPro" id="IPR057253">
    <property type="entry name" value="CoiA-like_N"/>
</dbReference>
<dbReference type="Pfam" id="PF25164">
    <property type="entry name" value="CoiA_N"/>
    <property type="match status" value="1"/>
</dbReference>
<dbReference type="Pfam" id="PF25166">
    <property type="entry name" value="CoiA_C"/>
    <property type="match status" value="1"/>
</dbReference>
<dbReference type="Pfam" id="PF06054">
    <property type="entry name" value="CoiA_nuc"/>
    <property type="match status" value="1"/>
</dbReference>
<feature type="domain" description="Competence protein CoiA-like N-terminal" evidence="2">
    <location>
        <begin position="28"/>
        <end position="60"/>
    </location>
</feature>
<dbReference type="PIRSF" id="PIRSF007487">
    <property type="entry name" value="Competence-induced_CoiA_bac"/>
    <property type="match status" value="1"/>
</dbReference>
<name>A0A1G8EPP3_9BACI</name>
<evidence type="ECO:0000313" key="5">
    <source>
        <dbReference type="Proteomes" id="UP000199163"/>
    </source>
</evidence>
<dbReference type="RefSeq" id="WP_091273350.1">
    <property type="nucleotide sequence ID" value="NZ_FNDK01000010.1"/>
</dbReference>
<dbReference type="AlphaFoldDB" id="A0A1G8EPP3"/>
<dbReference type="InterPro" id="IPR057252">
    <property type="entry name" value="CoiA_C"/>
</dbReference>
<evidence type="ECO:0000313" key="4">
    <source>
        <dbReference type="EMBL" id="SDH71835.1"/>
    </source>
</evidence>
<dbReference type="STRING" id="568899.SAMN05192534_11012"/>
<dbReference type="Proteomes" id="UP000199163">
    <property type="component" value="Unassembled WGS sequence"/>
</dbReference>
<gene>
    <name evidence="4" type="ORF">SAMN05192534_11012</name>
</gene>
<keyword evidence="5" id="KW-1185">Reference proteome</keyword>
<organism evidence="4 5">
    <name type="scientific">Alteribacillus persepolensis</name>
    <dbReference type="NCBI Taxonomy" id="568899"/>
    <lineage>
        <taxon>Bacteria</taxon>
        <taxon>Bacillati</taxon>
        <taxon>Bacillota</taxon>
        <taxon>Bacilli</taxon>
        <taxon>Bacillales</taxon>
        <taxon>Bacillaceae</taxon>
        <taxon>Alteribacillus</taxon>
    </lineage>
</organism>
<sequence length="392" mass="46321">MFTARTRDGRIISLFPSKNEEIPSHYPPYFCPACSKEVILKQGKQVKAHFAHRKKQACSYQAEPETNEHLSGKALLYEWLLMHHVKARMEVYLSAIQRVADVLFTWRNKTYALEFQCSSISPSALLSRSYDYLSIGIFPIWIFSFSRLRPRAGGSFSVHALEWEGMRNRKSDARYVLTYFDAEKASFYYLFPTAYVSPQHTYADLYQAPLSRSHVSQLVNIPSTYDSKKRLRTAWLSHKRTWRFSKNQWRQNPDKTYMRQVFASKRSDLPFFPIEAGWPSYGMEVFYSPAYIWQSWFLLCFLENISLYQRFSNAALEQESALFAERRVLGTRTFPLITQPFERALWNYLEWLERLGVVKWTNWGWQKRKDIHLPVSLEQADAMDKKWGKHIL</sequence>
<feature type="domain" description="Competence protein CoiA C-terminal" evidence="3">
    <location>
        <begin position="232"/>
        <end position="362"/>
    </location>
</feature>
<evidence type="ECO:0000259" key="1">
    <source>
        <dbReference type="Pfam" id="PF06054"/>
    </source>
</evidence>
<proteinExistence type="predicted"/>
<feature type="domain" description="Competence protein CoiA nuclease-like" evidence="1">
    <location>
        <begin position="65"/>
        <end position="220"/>
    </location>
</feature>
<evidence type="ECO:0000259" key="2">
    <source>
        <dbReference type="Pfam" id="PF25164"/>
    </source>
</evidence>
<dbReference type="InterPro" id="IPR010330">
    <property type="entry name" value="CoiA_nuc"/>
</dbReference>